<dbReference type="SUPFAM" id="SSF57850">
    <property type="entry name" value="RING/U-box"/>
    <property type="match status" value="1"/>
</dbReference>
<keyword evidence="3" id="KW-0862">Zinc</keyword>
<evidence type="ECO:0000256" key="4">
    <source>
        <dbReference type="PROSITE-ProRule" id="PRU00175"/>
    </source>
</evidence>
<evidence type="ECO:0000313" key="7">
    <source>
        <dbReference type="EMBL" id="KAF7308381.1"/>
    </source>
</evidence>
<dbReference type="InterPro" id="IPR013083">
    <property type="entry name" value="Znf_RING/FYVE/PHD"/>
</dbReference>
<evidence type="ECO:0000256" key="5">
    <source>
        <dbReference type="SAM" id="MobiDB-lite"/>
    </source>
</evidence>
<dbReference type="AlphaFoldDB" id="A0A8H6T184"/>
<dbReference type="PROSITE" id="PS50089">
    <property type="entry name" value="ZF_RING_2"/>
    <property type="match status" value="1"/>
</dbReference>
<dbReference type="EMBL" id="JACAZE010000008">
    <property type="protein sequence ID" value="KAF7308381.1"/>
    <property type="molecule type" value="Genomic_DNA"/>
</dbReference>
<dbReference type="Gene3D" id="3.30.40.10">
    <property type="entry name" value="Zinc/RING finger domain, C3HC4 (zinc finger)"/>
    <property type="match status" value="1"/>
</dbReference>
<organism evidence="7 8">
    <name type="scientific">Mycena chlorophos</name>
    <name type="common">Agaric fungus</name>
    <name type="synonym">Agaricus chlorophos</name>
    <dbReference type="NCBI Taxonomy" id="658473"/>
    <lineage>
        <taxon>Eukaryota</taxon>
        <taxon>Fungi</taxon>
        <taxon>Dikarya</taxon>
        <taxon>Basidiomycota</taxon>
        <taxon>Agaricomycotina</taxon>
        <taxon>Agaricomycetes</taxon>
        <taxon>Agaricomycetidae</taxon>
        <taxon>Agaricales</taxon>
        <taxon>Marasmiineae</taxon>
        <taxon>Mycenaceae</taxon>
        <taxon>Mycena</taxon>
    </lineage>
</organism>
<accession>A0A8H6T184</accession>
<evidence type="ECO:0000256" key="3">
    <source>
        <dbReference type="ARBA" id="ARBA00022833"/>
    </source>
</evidence>
<gene>
    <name evidence="7" type="ORF">HMN09_00686700</name>
</gene>
<evidence type="ECO:0000259" key="6">
    <source>
        <dbReference type="PROSITE" id="PS50089"/>
    </source>
</evidence>
<evidence type="ECO:0000256" key="1">
    <source>
        <dbReference type="ARBA" id="ARBA00022723"/>
    </source>
</evidence>
<evidence type="ECO:0000256" key="2">
    <source>
        <dbReference type="ARBA" id="ARBA00022771"/>
    </source>
</evidence>
<keyword evidence="2 4" id="KW-0863">Zinc-finger</keyword>
<proteinExistence type="predicted"/>
<dbReference type="InterPro" id="IPR001841">
    <property type="entry name" value="Znf_RING"/>
</dbReference>
<dbReference type="Pfam" id="PF13445">
    <property type="entry name" value="zf-RING_UBOX"/>
    <property type="match status" value="1"/>
</dbReference>
<evidence type="ECO:0000313" key="8">
    <source>
        <dbReference type="Proteomes" id="UP000613580"/>
    </source>
</evidence>
<name>A0A8H6T184_MYCCL</name>
<feature type="region of interest" description="Disordered" evidence="5">
    <location>
        <begin position="163"/>
        <end position="233"/>
    </location>
</feature>
<protein>
    <submittedName>
        <fullName evidence="7">RING-type domain-containing protein</fullName>
    </submittedName>
</protein>
<dbReference type="GO" id="GO:0008270">
    <property type="term" value="F:zinc ion binding"/>
    <property type="evidence" value="ECO:0007669"/>
    <property type="project" value="UniProtKB-KW"/>
</dbReference>
<dbReference type="OrthoDB" id="6270329at2759"/>
<dbReference type="Proteomes" id="UP000613580">
    <property type="component" value="Unassembled WGS sequence"/>
</dbReference>
<dbReference type="InterPro" id="IPR027370">
    <property type="entry name" value="Znf-RING_euk"/>
</dbReference>
<reference evidence="7" key="1">
    <citation type="submission" date="2020-05" db="EMBL/GenBank/DDBJ databases">
        <title>Mycena genomes resolve the evolution of fungal bioluminescence.</title>
        <authorList>
            <person name="Tsai I.J."/>
        </authorList>
    </citation>
    <scope>NUCLEOTIDE SEQUENCE</scope>
    <source>
        <strain evidence="7">110903Hualien_Pintung</strain>
    </source>
</reference>
<feature type="domain" description="RING-type" evidence="6">
    <location>
        <begin position="3"/>
        <end position="46"/>
    </location>
</feature>
<keyword evidence="8" id="KW-1185">Reference proteome</keyword>
<sequence length="233" mass="25885">MSCSICLSKLKDPVSIPCGHVHCSDCLATHCATSSENFKAACPTCREEFNTVRPELACLPRKLHQYILPSIRRVYIDAPSGSSNASLRQKLAAAEAHARALDEDNDRLRAEAEEYRDVASRRERLLVDEIEHATIEMADAEAELKALRVKYDKLKKHCRALEKDGQENNRRVSAPPPFNVSKRTIDVDLSPTKDGSTPKRLRIIRPLPSRGRVASLQTPTKTGAELGSPFRTG</sequence>
<comment type="caution">
    <text evidence="7">The sequence shown here is derived from an EMBL/GenBank/DDBJ whole genome shotgun (WGS) entry which is preliminary data.</text>
</comment>
<keyword evidence="1" id="KW-0479">Metal-binding</keyword>
<dbReference type="SMART" id="SM00184">
    <property type="entry name" value="RING"/>
    <property type="match status" value="1"/>
</dbReference>